<evidence type="ECO:0000256" key="7">
    <source>
        <dbReference type="ARBA" id="ARBA00022840"/>
    </source>
</evidence>
<dbReference type="PANTHER" id="PTHR24421">
    <property type="entry name" value="NITRATE/NITRITE SENSOR PROTEIN NARX-RELATED"/>
    <property type="match status" value="1"/>
</dbReference>
<dbReference type="Pfam" id="PF02518">
    <property type="entry name" value="HATPase_c"/>
    <property type="match status" value="1"/>
</dbReference>
<evidence type="ECO:0000259" key="11">
    <source>
        <dbReference type="Pfam" id="PF07730"/>
    </source>
</evidence>
<evidence type="ECO:0000256" key="1">
    <source>
        <dbReference type="ARBA" id="ARBA00000085"/>
    </source>
</evidence>
<keyword evidence="9" id="KW-0472">Membrane</keyword>
<dbReference type="InterPro" id="IPR050482">
    <property type="entry name" value="Sensor_HK_TwoCompSys"/>
</dbReference>
<protein>
    <recommendedName>
        <fullName evidence="2">histidine kinase</fullName>
        <ecNumber evidence="2">2.7.13.3</ecNumber>
    </recommendedName>
</protein>
<comment type="caution">
    <text evidence="12">The sequence shown here is derived from an EMBL/GenBank/DDBJ whole genome shotgun (WGS) entry which is preliminary data.</text>
</comment>
<feature type="transmembrane region" description="Helical" evidence="9">
    <location>
        <begin position="15"/>
        <end position="33"/>
    </location>
</feature>
<evidence type="ECO:0000256" key="4">
    <source>
        <dbReference type="ARBA" id="ARBA00022679"/>
    </source>
</evidence>
<feature type="transmembrane region" description="Helical" evidence="9">
    <location>
        <begin position="39"/>
        <end position="60"/>
    </location>
</feature>
<keyword evidence="9" id="KW-0812">Transmembrane</keyword>
<proteinExistence type="predicted"/>
<evidence type="ECO:0000259" key="10">
    <source>
        <dbReference type="Pfam" id="PF02518"/>
    </source>
</evidence>
<keyword evidence="7" id="KW-0067">ATP-binding</keyword>
<keyword evidence="13" id="KW-1185">Reference proteome</keyword>
<dbReference type="CDD" id="cd16917">
    <property type="entry name" value="HATPase_UhpB-NarQ-NarX-like"/>
    <property type="match status" value="1"/>
</dbReference>
<gene>
    <name evidence="12" type="ORF">HF576_08930</name>
</gene>
<dbReference type="InterPro" id="IPR003594">
    <property type="entry name" value="HATPase_dom"/>
</dbReference>
<accession>A0ABX1KAC1</accession>
<feature type="domain" description="Signal transduction histidine kinase subgroup 3 dimerisation and phosphoacceptor" evidence="11">
    <location>
        <begin position="193"/>
        <end position="256"/>
    </location>
</feature>
<keyword evidence="4" id="KW-0808">Transferase</keyword>
<comment type="catalytic activity">
    <reaction evidence="1">
        <text>ATP + protein L-histidine = ADP + protein N-phospho-L-histidine.</text>
        <dbReference type="EC" id="2.7.13.3"/>
    </reaction>
</comment>
<dbReference type="SUPFAM" id="SSF55874">
    <property type="entry name" value="ATPase domain of HSP90 chaperone/DNA topoisomerase II/histidine kinase"/>
    <property type="match status" value="1"/>
</dbReference>
<keyword evidence="5" id="KW-0547">Nucleotide-binding</keyword>
<feature type="domain" description="Histidine kinase/HSP90-like ATPase" evidence="10">
    <location>
        <begin position="306"/>
        <end position="394"/>
    </location>
</feature>
<feature type="transmembrane region" description="Helical" evidence="9">
    <location>
        <begin position="90"/>
        <end position="109"/>
    </location>
</feature>
<dbReference type="Proteomes" id="UP001429745">
    <property type="component" value="Unassembled WGS sequence"/>
</dbReference>
<evidence type="ECO:0000256" key="3">
    <source>
        <dbReference type="ARBA" id="ARBA00022553"/>
    </source>
</evidence>
<evidence type="ECO:0000256" key="9">
    <source>
        <dbReference type="SAM" id="Phobius"/>
    </source>
</evidence>
<evidence type="ECO:0000313" key="12">
    <source>
        <dbReference type="EMBL" id="NLP83971.1"/>
    </source>
</evidence>
<keyword evidence="6 12" id="KW-0418">Kinase</keyword>
<keyword evidence="8" id="KW-0902">Two-component regulatory system</keyword>
<dbReference type="RefSeq" id="WP_168912448.1">
    <property type="nucleotide sequence ID" value="NZ_JABACI010000002.1"/>
</dbReference>
<feature type="transmembrane region" description="Helical" evidence="9">
    <location>
        <begin position="67"/>
        <end position="84"/>
    </location>
</feature>
<sequence>MSTSEPVERGRRSEAWTWVIVSAVALTLISVQVPLSATIYGVPLAAAFSLTVLHVGALPLALRWPTAAGVISVVAVSGLLWLSAPTPEAPWPWAVAPEITQFCMVFLLAFRAPWQIASSIFGLSAAGSIVIAMVHGGGHADAATANIVVFVSIGAGVLGIGIAVRQWRRIRRQLVREQRINAEELSRRVIAEEKARLARDLHDVIAHSMSVINVQAASAPARLGGVDTRTAEEFADIATQARTALREMRGLLDALRVDGDAPLVEPQHGLADIGVLVRQTAQAGADVRLEWIGSDKPALSAIADLAAYRVVQEALSNALRHAPGAAIRVAVEALDGMVVIRVRNERATTQATLVAGGGHGLVAMRERVRSAGGTVLAAATSDGGFEVAAEFPATREEASG</sequence>
<evidence type="ECO:0000256" key="5">
    <source>
        <dbReference type="ARBA" id="ARBA00022741"/>
    </source>
</evidence>
<dbReference type="Gene3D" id="1.20.5.1930">
    <property type="match status" value="1"/>
</dbReference>
<dbReference type="InterPro" id="IPR011712">
    <property type="entry name" value="Sig_transdc_His_kin_sub3_dim/P"/>
</dbReference>
<feature type="transmembrane region" description="Helical" evidence="9">
    <location>
        <begin position="116"/>
        <end position="137"/>
    </location>
</feature>
<keyword evidence="3" id="KW-0597">Phosphoprotein</keyword>
<evidence type="ECO:0000256" key="6">
    <source>
        <dbReference type="ARBA" id="ARBA00022777"/>
    </source>
</evidence>
<name>A0ABX1KAC1_9MICO</name>
<dbReference type="EMBL" id="JABACI010000002">
    <property type="protein sequence ID" value="NLP83971.1"/>
    <property type="molecule type" value="Genomic_DNA"/>
</dbReference>
<dbReference type="Pfam" id="PF07730">
    <property type="entry name" value="HisKA_3"/>
    <property type="match status" value="1"/>
</dbReference>
<evidence type="ECO:0000313" key="13">
    <source>
        <dbReference type="Proteomes" id="UP001429745"/>
    </source>
</evidence>
<feature type="transmembrane region" description="Helical" evidence="9">
    <location>
        <begin position="143"/>
        <end position="164"/>
    </location>
</feature>
<keyword evidence="9" id="KW-1133">Transmembrane helix</keyword>
<dbReference type="GO" id="GO:0016301">
    <property type="term" value="F:kinase activity"/>
    <property type="evidence" value="ECO:0007669"/>
    <property type="project" value="UniProtKB-KW"/>
</dbReference>
<dbReference type="PANTHER" id="PTHR24421:SF10">
    <property type="entry name" value="NITRATE_NITRITE SENSOR PROTEIN NARQ"/>
    <property type="match status" value="1"/>
</dbReference>
<dbReference type="EC" id="2.7.13.3" evidence="2"/>
<organism evidence="12 13">
    <name type="scientific">Microbacterium salsuginis</name>
    <dbReference type="NCBI Taxonomy" id="2722803"/>
    <lineage>
        <taxon>Bacteria</taxon>
        <taxon>Bacillati</taxon>
        <taxon>Actinomycetota</taxon>
        <taxon>Actinomycetes</taxon>
        <taxon>Micrococcales</taxon>
        <taxon>Microbacteriaceae</taxon>
        <taxon>Microbacterium</taxon>
    </lineage>
</organism>
<evidence type="ECO:0000256" key="2">
    <source>
        <dbReference type="ARBA" id="ARBA00012438"/>
    </source>
</evidence>
<reference evidence="12 13" key="1">
    <citation type="submission" date="2020-04" db="EMBL/GenBank/DDBJ databases">
        <title>CFH 90308 Microbacterium sp.</title>
        <authorList>
            <person name="Nie G."/>
            <person name="Ming H."/>
            <person name="Xia T."/>
        </authorList>
    </citation>
    <scope>NUCLEOTIDE SEQUENCE [LARGE SCALE GENOMIC DNA]</scope>
    <source>
        <strain evidence="12 13">CFH 90308</strain>
    </source>
</reference>
<dbReference type="InterPro" id="IPR036890">
    <property type="entry name" value="HATPase_C_sf"/>
</dbReference>
<evidence type="ECO:0000256" key="8">
    <source>
        <dbReference type="ARBA" id="ARBA00023012"/>
    </source>
</evidence>
<dbReference type="Gene3D" id="3.30.565.10">
    <property type="entry name" value="Histidine kinase-like ATPase, C-terminal domain"/>
    <property type="match status" value="1"/>
</dbReference>